<sequence>MSLSSDDDAAESNAENLPQRQRHSSARPSSELQSERRLRILDVAARVGLNDLNMRDVATDADISTGTLYRYFPSKVHLLISTLEEGLAGLELALDRELRPIPGGYQRLRIGFDRIASEMERTKSVTETLMLAYIAAHANGLDEAYEIRWQAIDIFKMLLGEEFSEDRRHALATFLADVWTGEIVSWAQRRTSFDDLRRRLTALMDILETRLGIPAVAGGMNGA</sequence>
<dbReference type="GO" id="GO:0000976">
    <property type="term" value="F:transcription cis-regulatory region binding"/>
    <property type="evidence" value="ECO:0007669"/>
    <property type="project" value="TreeGrafter"/>
</dbReference>
<dbReference type="Proteomes" id="UP000467148">
    <property type="component" value="Chromosome"/>
</dbReference>
<evidence type="ECO:0000256" key="1">
    <source>
        <dbReference type="ARBA" id="ARBA00023125"/>
    </source>
</evidence>
<feature type="region of interest" description="Disordered" evidence="3">
    <location>
        <begin position="1"/>
        <end position="33"/>
    </location>
</feature>
<gene>
    <name evidence="5" type="ORF">MHEL_39450</name>
</gene>
<dbReference type="PANTHER" id="PTHR30055:SF242">
    <property type="entry name" value="HTH-TYPE TRANSCRIPTIONAL REPRESSOR KSTR"/>
    <property type="match status" value="1"/>
</dbReference>
<protein>
    <submittedName>
        <fullName evidence="5">Putative transcriptional regulator, TetR family protein</fullName>
    </submittedName>
</protein>
<name>A0A7I7T8V9_9MYCO</name>
<dbReference type="Gene3D" id="1.10.357.10">
    <property type="entry name" value="Tetracycline Repressor, domain 2"/>
    <property type="match status" value="1"/>
</dbReference>
<feature type="domain" description="HTH tetR-type" evidence="4">
    <location>
        <begin position="30"/>
        <end position="90"/>
    </location>
</feature>
<feature type="DNA-binding region" description="H-T-H motif" evidence="2">
    <location>
        <begin position="53"/>
        <end position="72"/>
    </location>
</feature>
<evidence type="ECO:0000313" key="6">
    <source>
        <dbReference type="Proteomes" id="UP000467148"/>
    </source>
</evidence>
<dbReference type="Pfam" id="PF17925">
    <property type="entry name" value="TetR_C_20"/>
    <property type="match status" value="1"/>
</dbReference>
<keyword evidence="1 2" id="KW-0238">DNA-binding</keyword>
<dbReference type="RefSeq" id="WP_163749741.1">
    <property type="nucleotide sequence ID" value="NZ_AP022596.1"/>
</dbReference>
<keyword evidence="6" id="KW-1185">Reference proteome</keyword>
<organism evidence="5 6">
    <name type="scientific">Mycolicibacterium helvum</name>
    <dbReference type="NCBI Taxonomy" id="1534349"/>
    <lineage>
        <taxon>Bacteria</taxon>
        <taxon>Bacillati</taxon>
        <taxon>Actinomycetota</taxon>
        <taxon>Actinomycetes</taxon>
        <taxon>Mycobacteriales</taxon>
        <taxon>Mycobacteriaceae</taxon>
        <taxon>Mycolicibacterium</taxon>
    </lineage>
</organism>
<dbReference type="InterPro" id="IPR041642">
    <property type="entry name" value="KstR_C"/>
</dbReference>
<evidence type="ECO:0000313" key="5">
    <source>
        <dbReference type="EMBL" id="BBY65702.1"/>
    </source>
</evidence>
<reference evidence="5 6" key="1">
    <citation type="journal article" date="2019" name="Emerg. Microbes Infect.">
        <title>Comprehensive subspecies identification of 175 nontuberculous mycobacteria species based on 7547 genomic profiles.</title>
        <authorList>
            <person name="Matsumoto Y."/>
            <person name="Kinjo T."/>
            <person name="Motooka D."/>
            <person name="Nabeya D."/>
            <person name="Jung N."/>
            <person name="Uechi K."/>
            <person name="Horii T."/>
            <person name="Iida T."/>
            <person name="Fujita J."/>
            <person name="Nakamura S."/>
        </authorList>
    </citation>
    <scope>NUCLEOTIDE SEQUENCE [LARGE SCALE GENOMIC DNA]</scope>
    <source>
        <strain evidence="5 6">JCM 30396</strain>
    </source>
</reference>
<dbReference type="PROSITE" id="PS50977">
    <property type="entry name" value="HTH_TETR_2"/>
    <property type="match status" value="1"/>
</dbReference>
<dbReference type="Pfam" id="PF00440">
    <property type="entry name" value="TetR_N"/>
    <property type="match status" value="1"/>
</dbReference>
<proteinExistence type="predicted"/>
<dbReference type="PANTHER" id="PTHR30055">
    <property type="entry name" value="HTH-TYPE TRANSCRIPTIONAL REGULATOR RUTR"/>
    <property type="match status" value="1"/>
</dbReference>
<dbReference type="InterPro" id="IPR009057">
    <property type="entry name" value="Homeodomain-like_sf"/>
</dbReference>
<dbReference type="GO" id="GO:0003700">
    <property type="term" value="F:DNA-binding transcription factor activity"/>
    <property type="evidence" value="ECO:0007669"/>
    <property type="project" value="TreeGrafter"/>
</dbReference>
<accession>A0A7I7T8V9</accession>
<feature type="compositionally biased region" description="Acidic residues" evidence="3">
    <location>
        <begin position="1"/>
        <end position="10"/>
    </location>
</feature>
<dbReference type="AlphaFoldDB" id="A0A7I7T8V9"/>
<evidence type="ECO:0000256" key="2">
    <source>
        <dbReference type="PROSITE-ProRule" id="PRU00335"/>
    </source>
</evidence>
<dbReference type="InterPro" id="IPR050109">
    <property type="entry name" value="HTH-type_TetR-like_transc_reg"/>
</dbReference>
<dbReference type="EMBL" id="AP022596">
    <property type="protein sequence ID" value="BBY65702.1"/>
    <property type="molecule type" value="Genomic_DNA"/>
</dbReference>
<dbReference type="InterPro" id="IPR001647">
    <property type="entry name" value="HTH_TetR"/>
</dbReference>
<dbReference type="KEGG" id="mhev:MHEL_39450"/>
<evidence type="ECO:0000256" key="3">
    <source>
        <dbReference type="SAM" id="MobiDB-lite"/>
    </source>
</evidence>
<evidence type="ECO:0000259" key="4">
    <source>
        <dbReference type="PROSITE" id="PS50977"/>
    </source>
</evidence>
<dbReference type="SUPFAM" id="SSF46689">
    <property type="entry name" value="Homeodomain-like"/>
    <property type="match status" value="1"/>
</dbReference>